<evidence type="ECO:0000313" key="2">
    <source>
        <dbReference type="EMBL" id="ACL43220.1"/>
    </source>
</evidence>
<name>B8HWR7_CYAP4</name>
<dbReference type="HOGENOM" id="CLU_1794121_0_0_3"/>
<dbReference type="Pfam" id="PF13301">
    <property type="entry name" value="DUF4079"/>
    <property type="match status" value="1"/>
</dbReference>
<dbReference type="AlphaFoldDB" id="B8HWR7"/>
<dbReference type="KEGG" id="cyn:Cyan7425_0834"/>
<dbReference type="EMBL" id="CP001344">
    <property type="protein sequence ID" value="ACL43220.1"/>
    <property type="molecule type" value="Genomic_DNA"/>
</dbReference>
<proteinExistence type="predicted"/>
<dbReference type="STRING" id="395961.Cyan7425_0834"/>
<evidence type="ECO:0000256" key="1">
    <source>
        <dbReference type="SAM" id="Phobius"/>
    </source>
</evidence>
<organism evidence="2">
    <name type="scientific">Cyanothece sp. (strain PCC 7425 / ATCC 29141)</name>
    <dbReference type="NCBI Taxonomy" id="395961"/>
    <lineage>
        <taxon>Bacteria</taxon>
        <taxon>Bacillati</taxon>
        <taxon>Cyanobacteriota</taxon>
        <taxon>Cyanophyceae</taxon>
        <taxon>Gomontiellales</taxon>
        <taxon>Cyanothecaceae</taxon>
        <taxon>Cyanothece</taxon>
    </lineage>
</organism>
<sequence>MGLSLLAYALLATSGTAIVYHRLTARQRPLWLRPLHYGIGGILVFLVLLLLGIGLLGTIGHYGNLGHSIHLPAGLTVVALVLFSAWSASQISPTRPWSRPLHVGTNAILLIGLILVSLTGWDVVQKYLP</sequence>
<feature type="transmembrane region" description="Helical" evidence="1">
    <location>
        <begin position="35"/>
        <end position="57"/>
    </location>
</feature>
<feature type="transmembrane region" description="Helical" evidence="1">
    <location>
        <begin position="6"/>
        <end position="23"/>
    </location>
</feature>
<reference evidence="2" key="1">
    <citation type="submission" date="2009-01" db="EMBL/GenBank/DDBJ databases">
        <title>Complete sequence of chromosome Cyanothece sp. PCC 7425.</title>
        <authorList>
            <consortium name="US DOE Joint Genome Institute"/>
            <person name="Lucas S."/>
            <person name="Copeland A."/>
            <person name="Lapidus A."/>
            <person name="Glavina del Rio T."/>
            <person name="Dalin E."/>
            <person name="Tice H."/>
            <person name="Bruce D."/>
            <person name="Goodwin L."/>
            <person name="Pitluck S."/>
            <person name="Sims D."/>
            <person name="Meineke L."/>
            <person name="Brettin T."/>
            <person name="Detter J.C."/>
            <person name="Han C."/>
            <person name="Larimer F."/>
            <person name="Land M."/>
            <person name="Hauser L."/>
            <person name="Kyrpides N."/>
            <person name="Ovchinnikova G."/>
            <person name="Liberton M."/>
            <person name="Stoeckel J."/>
            <person name="Banerjee A."/>
            <person name="Singh A."/>
            <person name="Page L."/>
            <person name="Sato H."/>
            <person name="Zhao L."/>
            <person name="Sherman L."/>
            <person name="Pakrasi H."/>
            <person name="Richardson P."/>
        </authorList>
    </citation>
    <scope>NUCLEOTIDE SEQUENCE</scope>
    <source>
        <strain evidence="2">PCC 7425</strain>
    </source>
</reference>
<dbReference type="eggNOG" id="ENOG50316M1">
    <property type="taxonomic scope" value="Bacteria"/>
</dbReference>
<evidence type="ECO:0008006" key="3">
    <source>
        <dbReference type="Google" id="ProtNLM"/>
    </source>
</evidence>
<dbReference type="InterPro" id="IPR025067">
    <property type="entry name" value="DUF4079"/>
</dbReference>
<accession>B8HWR7</accession>
<gene>
    <name evidence="2" type="ordered locus">Cyan7425_0834</name>
</gene>
<feature type="transmembrane region" description="Helical" evidence="1">
    <location>
        <begin position="69"/>
        <end position="89"/>
    </location>
</feature>
<keyword evidence="1" id="KW-1133">Transmembrane helix</keyword>
<feature type="transmembrane region" description="Helical" evidence="1">
    <location>
        <begin position="101"/>
        <end position="121"/>
    </location>
</feature>
<protein>
    <recommendedName>
        <fullName evidence="3">DUF4079 domain-containing protein</fullName>
    </recommendedName>
</protein>
<keyword evidence="1" id="KW-0812">Transmembrane</keyword>
<keyword evidence="1" id="KW-0472">Membrane</keyword>